<name>A0A2K1IW59_PHYPA</name>
<reference evidence="2 4" key="1">
    <citation type="journal article" date="2008" name="Science">
        <title>The Physcomitrella genome reveals evolutionary insights into the conquest of land by plants.</title>
        <authorList>
            <person name="Rensing S."/>
            <person name="Lang D."/>
            <person name="Zimmer A."/>
            <person name="Terry A."/>
            <person name="Salamov A."/>
            <person name="Shapiro H."/>
            <person name="Nishiyama T."/>
            <person name="Perroud P.-F."/>
            <person name="Lindquist E."/>
            <person name="Kamisugi Y."/>
            <person name="Tanahashi T."/>
            <person name="Sakakibara K."/>
            <person name="Fujita T."/>
            <person name="Oishi K."/>
            <person name="Shin-I T."/>
            <person name="Kuroki Y."/>
            <person name="Toyoda A."/>
            <person name="Suzuki Y."/>
            <person name="Hashimoto A."/>
            <person name="Yamaguchi K."/>
            <person name="Sugano A."/>
            <person name="Kohara Y."/>
            <person name="Fujiyama A."/>
            <person name="Anterola A."/>
            <person name="Aoki S."/>
            <person name="Ashton N."/>
            <person name="Barbazuk W.B."/>
            <person name="Barker E."/>
            <person name="Bennetzen J."/>
            <person name="Bezanilla M."/>
            <person name="Blankenship R."/>
            <person name="Cho S.H."/>
            <person name="Dutcher S."/>
            <person name="Estelle M."/>
            <person name="Fawcett J.A."/>
            <person name="Gundlach H."/>
            <person name="Hanada K."/>
            <person name="Heyl A."/>
            <person name="Hicks K.A."/>
            <person name="Hugh J."/>
            <person name="Lohr M."/>
            <person name="Mayer K."/>
            <person name="Melkozernov A."/>
            <person name="Murata T."/>
            <person name="Nelson D."/>
            <person name="Pils B."/>
            <person name="Prigge M."/>
            <person name="Reiss B."/>
            <person name="Renner T."/>
            <person name="Rombauts S."/>
            <person name="Rushton P."/>
            <person name="Sanderfoot A."/>
            <person name="Schween G."/>
            <person name="Shiu S.-H."/>
            <person name="Stueber K."/>
            <person name="Theodoulou F.L."/>
            <person name="Tu H."/>
            <person name="Van de Peer Y."/>
            <person name="Verrier P.J."/>
            <person name="Waters E."/>
            <person name="Wood A."/>
            <person name="Yang L."/>
            <person name="Cove D."/>
            <person name="Cuming A."/>
            <person name="Hasebe M."/>
            <person name="Lucas S."/>
            <person name="Mishler D.B."/>
            <person name="Reski R."/>
            <person name="Grigoriev I."/>
            <person name="Quatrano R.S."/>
            <person name="Boore J.L."/>
        </authorList>
    </citation>
    <scope>NUCLEOTIDE SEQUENCE [LARGE SCALE GENOMIC DNA]</scope>
    <source>
        <strain evidence="3 4">cv. Gransden 2004</strain>
    </source>
</reference>
<dbReference type="Proteomes" id="UP000006727">
    <property type="component" value="Chromosome 20"/>
</dbReference>
<dbReference type="EnsemblPlants" id="Pp3c20_22500V3.1">
    <property type="protein sequence ID" value="Pp3c20_22500V3.1"/>
    <property type="gene ID" value="Pp3c20_22500"/>
</dbReference>
<dbReference type="SUPFAM" id="SSF52833">
    <property type="entry name" value="Thioredoxin-like"/>
    <property type="match status" value="1"/>
</dbReference>
<gene>
    <name evidence="3" type="primary">LOC112273061</name>
    <name evidence="2" type="ORF">PHYPA_025454</name>
</gene>
<protein>
    <recommendedName>
        <fullName evidence="1">Thioredoxin domain-containing protein</fullName>
    </recommendedName>
</protein>
<dbReference type="EnsemblPlants" id="Pp3c20_22500V3.2">
    <property type="protein sequence ID" value="Pp3c20_22500V3.2"/>
    <property type="gene ID" value="Pp3c20_22500"/>
</dbReference>
<accession>A0A2K1IW59</accession>
<dbReference type="GO" id="GO:0016491">
    <property type="term" value="F:oxidoreductase activity"/>
    <property type="evidence" value="ECO:0007669"/>
    <property type="project" value="InterPro"/>
</dbReference>
<sequence>MAMASTLVQPLYCSTPAFQSALTRSPAAPSTSSKLTSWNVKRTSAFFGDSFYTRFAFRGAVKWRVAEERSMRRKAVGVVQAKRMESSADVATRAPDFQLVEPLTGDTWELEDFEAFPALLVMFICNHCPFVIHLKKDLVKLANSYQPRGLQIVAISSNSVVTHPQDGPEFMAEDAKTLRYPFPYLYDETQEVAKAYGAVCTPEFFLYKKEGPRPFELVYHGQYDDSRPGNDIPVTGRDIREAIECVLSGRRISFPQRPSIGCSIKWAPGSNT</sequence>
<dbReference type="PANTHER" id="PTHR43640:SF1">
    <property type="entry name" value="THIOREDOXIN-DEPENDENT PEROXIREDOXIN"/>
    <property type="match status" value="1"/>
</dbReference>
<dbReference type="InterPro" id="IPR000866">
    <property type="entry name" value="AhpC/TSA"/>
</dbReference>
<evidence type="ECO:0000259" key="1">
    <source>
        <dbReference type="PROSITE" id="PS51352"/>
    </source>
</evidence>
<reference evidence="2 4" key="2">
    <citation type="journal article" date="2018" name="Plant J.">
        <title>The Physcomitrella patens chromosome-scale assembly reveals moss genome structure and evolution.</title>
        <authorList>
            <person name="Lang D."/>
            <person name="Ullrich K.K."/>
            <person name="Murat F."/>
            <person name="Fuchs J."/>
            <person name="Jenkins J."/>
            <person name="Haas F.B."/>
            <person name="Piednoel M."/>
            <person name="Gundlach H."/>
            <person name="Van Bel M."/>
            <person name="Meyberg R."/>
            <person name="Vives C."/>
            <person name="Morata J."/>
            <person name="Symeonidi A."/>
            <person name="Hiss M."/>
            <person name="Muchero W."/>
            <person name="Kamisugi Y."/>
            <person name="Saleh O."/>
            <person name="Blanc G."/>
            <person name="Decker E.L."/>
            <person name="van Gessel N."/>
            <person name="Grimwood J."/>
            <person name="Hayes R.D."/>
            <person name="Graham S.W."/>
            <person name="Gunter L.E."/>
            <person name="McDaniel S.F."/>
            <person name="Hoernstein S.N.W."/>
            <person name="Larsson A."/>
            <person name="Li F.W."/>
            <person name="Perroud P.F."/>
            <person name="Phillips J."/>
            <person name="Ranjan P."/>
            <person name="Rokshar D.S."/>
            <person name="Rothfels C.J."/>
            <person name="Schneider L."/>
            <person name="Shu S."/>
            <person name="Stevenson D.W."/>
            <person name="Thummler F."/>
            <person name="Tillich M."/>
            <person name="Villarreal Aguilar J.C."/>
            <person name="Widiez T."/>
            <person name="Wong G.K."/>
            <person name="Wymore A."/>
            <person name="Zhang Y."/>
            <person name="Zimmer A.D."/>
            <person name="Quatrano R.S."/>
            <person name="Mayer K.F.X."/>
            <person name="Goodstein D."/>
            <person name="Casacuberta J.M."/>
            <person name="Vandepoele K."/>
            <person name="Reski R."/>
            <person name="Cuming A.C."/>
            <person name="Tuskan G.A."/>
            <person name="Maumus F."/>
            <person name="Salse J."/>
            <person name="Schmutz J."/>
            <person name="Rensing S.A."/>
        </authorList>
    </citation>
    <scope>NUCLEOTIDE SEQUENCE [LARGE SCALE GENOMIC DNA]</scope>
    <source>
        <strain evidence="3 4">cv. Gransden 2004</strain>
    </source>
</reference>
<dbReference type="EMBL" id="ABEU02000020">
    <property type="protein sequence ID" value="PNR33510.1"/>
    <property type="molecule type" value="Genomic_DNA"/>
</dbReference>
<dbReference type="GeneID" id="112273061"/>
<proteinExistence type="predicted"/>
<dbReference type="InterPro" id="IPR013766">
    <property type="entry name" value="Thioredoxin_domain"/>
</dbReference>
<dbReference type="Gramene" id="Pp3c20_22500V3.1">
    <property type="protein sequence ID" value="Pp3c20_22500V3.1"/>
    <property type="gene ID" value="Pp3c20_22500"/>
</dbReference>
<dbReference type="PROSITE" id="PS51352">
    <property type="entry name" value="THIOREDOXIN_2"/>
    <property type="match status" value="1"/>
</dbReference>
<dbReference type="OrthoDB" id="1308at2759"/>
<evidence type="ECO:0000313" key="3">
    <source>
        <dbReference type="EnsemblPlants" id="Pp3c20_22500V3.1"/>
    </source>
</evidence>
<dbReference type="AlphaFoldDB" id="A0A2K1IW59"/>
<dbReference type="STRING" id="3218.A0A2K1IW59"/>
<dbReference type="Gene3D" id="3.40.30.10">
    <property type="entry name" value="Glutaredoxin"/>
    <property type="match status" value="1"/>
</dbReference>
<evidence type="ECO:0000313" key="2">
    <source>
        <dbReference type="EMBL" id="PNR33510.1"/>
    </source>
</evidence>
<dbReference type="OMA" id="CNIKWKP"/>
<dbReference type="RefSeq" id="XP_024357173.1">
    <property type="nucleotide sequence ID" value="XM_024501405.2"/>
</dbReference>
<dbReference type="CDD" id="cd02969">
    <property type="entry name" value="PRX_like1"/>
    <property type="match status" value="1"/>
</dbReference>
<dbReference type="InterPro" id="IPR036249">
    <property type="entry name" value="Thioredoxin-like_sf"/>
</dbReference>
<dbReference type="Gramene" id="Pp3c20_22500V3.2">
    <property type="protein sequence ID" value="Pp3c20_22500V3.2"/>
    <property type="gene ID" value="Pp3c20_22500"/>
</dbReference>
<dbReference type="PaxDb" id="3218-PP1S40_10V6.1"/>
<dbReference type="Pfam" id="PF00578">
    <property type="entry name" value="AhpC-TSA"/>
    <property type="match status" value="1"/>
</dbReference>
<organism evidence="2">
    <name type="scientific">Physcomitrium patens</name>
    <name type="common">Spreading-leaved earth moss</name>
    <name type="synonym">Physcomitrella patens</name>
    <dbReference type="NCBI Taxonomy" id="3218"/>
    <lineage>
        <taxon>Eukaryota</taxon>
        <taxon>Viridiplantae</taxon>
        <taxon>Streptophyta</taxon>
        <taxon>Embryophyta</taxon>
        <taxon>Bryophyta</taxon>
        <taxon>Bryophytina</taxon>
        <taxon>Bryopsida</taxon>
        <taxon>Funariidae</taxon>
        <taxon>Funariales</taxon>
        <taxon>Funariaceae</taxon>
        <taxon>Physcomitrium</taxon>
    </lineage>
</organism>
<dbReference type="PANTHER" id="PTHR43640">
    <property type="entry name" value="OS07G0260300 PROTEIN"/>
    <property type="match status" value="1"/>
</dbReference>
<evidence type="ECO:0000313" key="4">
    <source>
        <dbReference type="Proteomes" id="UP000006727"/>
    </source>
</evidence>
<reference evidence="3" key="3">
    <citation type="submission" date="2020-12" db="UniProtKB">
        <authorList>
            <consortium name="EnsemblPlants"/>
        </authorList>
    </citation>
    <scope>IDENTIFICATION</scope>
</reference>
<dbReference type="GO" id="GO:0016209">
    <property type="term" value="F:antioxidant activity"/>
    <property type="evidence" value="ECO:0007669"/>
    <property type="project" value="InterPro"/>
</dbReference>
<feature type="domain" description="Thioredoxin" evidence="1">
    <location>
        <begin position="88"/>
        <end position="248"/>
    </location>
</feature>
<keyword evidence="4" id="KW-1185">Reference proteome</keyword>
<dbReference type="InterPro" id="IPR047262">
    <property type="entry name" value="PRX-like1"/>
</dbReference>